<evidence type="ECO:0000256" key="2">
    <source>
        <dbReference type="ARBA" id="ARBA00022679"/>
    </source>
</evidence>
<dbReference type="PROSITE" id="PS50878">
    <property type="entry name" value="RT_POL"/>
    <property type="match status" value="1"/>
</dbReference>
<dbReference type="PANTHER" id="PTHR34047">
    <property type="entry name" value="NUCLEAR INTRON MATURASE 1, MITOCHONDRIAL-RELATED"/>
    <property type="match status" value="1"/>
</dbReference>
<evidence type="ECO:0000256" key="3">
    <source>
        <dbReference type="ARBA" id="ARBA00022695"/>
    </source>
</evidence>
<keyword evidence="3" id="KW-0548">Nucleotidyltransferase</keyword>
<dbReference type="GO" id="GO:0003964">
    <property type="term" value="F:RNA-directed DNA polymerase activity"/>
    <property type="evidence" value="ECO:0007669"/>
    <property type="project" value="UniProtKB-KW"/>
</dbReference>
<dbReference type="GO" id="GO:0046872">
    <property type="term" value="F:metal ion binding"/>
    <property type="evidence" value="ECO:0007669"/>
    <property type="project" value="UniProtKB-KW"/>
</dbReference>
<proteinExistence type="inferred from homology"/>
<keyword evidence="12" id="KW-1185">Reference proteome</keyword>
<evidence type="ECO:0000313" key="11">
    <source>
        <dbReference type="EMBL" id="MBB3038646.1"/>
    </source>
</evidence>
<accession>A0A839RRB9</accession>
<keyword evidence="4" id="KW-0479">Metal-binding</keyword>
<evidence type="ECO:0000313" key="12">
    <source>
        <dbReference type="Proteomes" id="UP000567922"/>
    </source>
</evidence>
<dbReference type="InterPro" id="IPR000123">
    <property type="entry name" value="Reverse_transcriptase_msDNA"/>
</dbReference>
<reference evidence="11 12" key="1">
    <citation type="submission" date="2020-08" db="EMBL/GenBank/DDBJ databases">
        <title>Sequencing the genomes of 1000 actinobacteria strains.</title>
        <authorList>
            <person name="Klenk H.-P."/>
        </authorList>
    </citation>
    <scope>NUCLEOTIDE SEQUENCE [LARGE SCALE GENOMIC DNA]</scope>
    <source>
        <strain evidence="11 12">DSM 45258</strain>
    </source>
</reference>
<dbReference type="SUPFAM" id="SSF56672">
    <property type="entry name" value="DNA/RNA polymerases"/>
    <property type="match status" value="1"/>
</dbReference>
<evidence type="ECO:0000256" key="4">
    <source>
        <dbReference type="ARBA" id="ARBA00022723"/>
    </source>
</evidence>
<dbReference type="InterPro" id="IPR051083">
    <property type="entry name" value="GrpII_Intron_Splice-Mob/Def"/>
</dbReference>
<keyword evidence="7" id="KW-0051">Antiviral defense</keyword>
<dbReference type="InterPro" id="IPR043502">
    <property type="entry name" value="DNA/RNA_pol_sf"/>
</dbReference>
<keyword evidence="6" id="KW-0695">RNA-directed DNA polymerase</keyword>
<dbReference type="GO" id="GO:0051607">
    <property type="term" value="P:defense response to virus"/>
    <property type="evidence" value="ECO:0007669"/>
    <property type="project" value="UniProtKB-KW"/>
</dbReference>
<comment type="catalytic activity">
    <reaction evidence="9">
        <text>DNA(n) + a 2'-deoxyribonucleoside 5'-triphosphate = DNA(n+1) + diphosphate</text>
        <dbReference type="Rhea" id="RHEA:22508"/>
        <dbReference type="Rhea" id="RHEA-COMP:17339"/>
        <dbReference type="Rhea" id="RHEA-COMP:17340"/>
        <dbReference type="ChEBI" id="CHEBI:33019"/>
        <dbReference type="ChEBI" id="CHEBI:61560"/>
        <dbReference type="ChEBI" id="CHEBI:173112"/>
        <dbReference type="EC" id="2.7.7.49"/>
    </reaction>
</comment>
<name>A0A839RRB9_9ACTN</name>
<evidence type="ECO:0000256" key="6">
    <source>
        <dbReference type="ARBA" id="ARBA00022918"/>
    </source>
</evidence>
<gene>
    <name evidence="11" type="ORF">FHU29_003115</name>
</gene>
<dbReference type="AlphaFoldDB" id="A0A839RRB9"/>
<dbReference type="CDD" id="cd03487">
    <property type="entry name" value="RT_Bac_retron_II"/>
    <property type="match status" value="1"/>
</dbReference>
<dbReference type="EC" id="2.7.7.49" evidence="1"/>
<keyword evidence="5" id="KW-0460">Magnesium</keyword>
<keyword evidence="2" id="KW-0808">Transferase</keyword>
<dbReference type="GO" id="GO:0003723">
    <property type="term" value="F:RNA binding"/>
    <property type="evidence" value="ECO:0007669"/>
    <property type="project" value="InterPro"/>
</dbReference>
<dbReference type="EMBL" id="JACHWS010000003">
    <property type="protein sequence ID" value="MBB3038646.1"/>
    <property type="molecule type" value="Genomic_DNA"/>
</dbReference>
<evidence type="ECO:0000256" key="9">
    <source>
        <dbReference type="ARBA" id="ARBA00048173"/>
    </source>
</evidence>
<dbReference type="PANTHER" id="PTHR34047:SF7">
    <property type="entry name" value="RNA-DIRECTED DNA POLYMERASE"/>
    <property type="match status" value="1"/>
</dbReference>
<dbReference type="RefSeq" id="WP_064440551.1">
    <property type="nucleotide sequence ID" value="NZ_BDDI01000008.1"/>
</dbReference>
<sequence length="412" mass="46151">MPSRPPRAFTRLEADLLAAAAVAGPWTRSGLEERLGEAGAADPVLLARRVLDLMPGEPIEGESTVRNVLAELPELPARPVEVTVESSLWKFDVPRWQTPHALCQAFDLTMPELEWFADVQGRLRGKPGRLHHYRYHNGARLIEAPKVRLREVQRRILRKVLDRLPVHAAAHGFRRGRSVHTFGSGHAGADLVVRIDLRWFFSTITAARVRAVFLAVGYPPSVASLLAGLCTTATPVPILRGMPFEQATLLRTRHLPQGAPTSPALANMVARNLDRRLAGLAQSQGLYYTRYADDLAFSGDVVNVEQLLWTVGAIVRDEGFFVHPSKTKVMRAHHRQRLAGLVVNAHPQASRDDYEALKALLYNCVRYGPASQNRDGRTHFREHVSGHIAWVGESNSRRREKLRRLEQRIVWS</sequence>
<evidence type="ECO:0000259" key="10">
    <source>
        <dbReference type="PROSITE" id="PS50878"/>
    </source>
</evidence>
<dbReference type="OrthoDB" id="1550386at2"/>
<dbReference type="PRINTS" id="PR00866">
    <property type="entry name" value="RNADNAPOLMS"/>
</dbReference>
<evidence type="ECO:0000256" key="5">
    <source>
        <dbReference type="ARBA" id="ARBA00022842"/>
    </source>
</evidence>
<evidence type="ECO:0000256" key="1">
    <source>
        <dbReference type="ARBA" id="ARBA00012493"/>
    </source>
</evidence>
<evidence type="ECO:0000256" key="7">
    <source>
        <dbReference type="ARBA" id="ARBA00023118"/>
    </source>
</evidence>
<evidence type="ECO:0000256" key="8">
    <source>
        <dbReference type="ARBA" id="ARBA00034120"/>
    </source>
</evidence>
<feature type="domain" description="Reverse transcriptase" evidence="10">
    <location>
        <begin position="131"/>
        <end position="343"/>
    </location>
</feature>
<protein>
    <recommendedName>
        <fullName evidence="1">RNA-directed DNA polymerase</fullName>
        <ecNumber evidence="1">2.7.7.49</ecNumber>
    </recommendedName>
</protein>
<dbReference type="Pfam" id="PF00078">
    <property type="entry name" value="RVT_1"/>
    <property type="match status" value="1"/>
</dbReference>
<dbReference type="InterPro" id="IPR000477">
    <property type="entry name" value="RT_dom"/>
</dbReference>
<comment type="caution">
    <text evidence="11">The sequence shown here is derived from an EMBL/GenBank/DDBJ whole genome shotgun (WGS) entry which is preliminary data.</text>
</comment>
<organism evidence="11 12">
    <name type="scientific">Hoyosella altamirensis</name>
    <dbReference type="NCBI Taxonomy" id="616997"/>
    <lineage>
        <taxon>Bacteria</taxon>
        <taxon>Bacillati</taxon>
        <taxon>Actinomycetota</taxon>
        <taxon>Actinomycetes</taxon>
        <taxon>Mycobacteriales</taxon>
        <taxon>Hoyosellaceae</taxon>
        <taxon>Hoyosella</taxon>
    </lineage>
</organism>
<dbReference type="Proteomes" id="UP000567922">
    <property type="component" value="Unassembled WGS sequence"/>
</dbReference>
<comment type="similarity">
    <text evidence="8">Belongs to the bacterial reverse transcriptase family.</text>
</comment>